<evidence type="ECO:0000313" key="4">
    <source>
        <dbReference type="EMBL" id="UXI70758.1"/>
    </source>
</evidence>
<protein>
    <submittedName>
        <fullName evidence="4">VacJ family lipoprotein</fullName>
    </submittedName>
</protein>
<dbReference type="Pfam" id="PF04333">
    <property type="entry name" value="MlaA"/>
    <property type="match status" value="1"/>
</dbReference>
<evidence type="ECO:0000256" key="2">
    <source>
        <dbReference type="ARBA" id="ARBA00022729"/>
    </source>
</evidence>
<proteinExistence type="inferred from homology"/>
<keyword evidence="5" id="KW-1185">Reference proteome</keyword>
<evidence type="ECO:0000256" key="1">
    <source>
        <dbReference type="ARBA" id="ARBA00010634"/>
    </source>
</evidence>
<name>A0ABY6BL56_9GAMM</name>
<feature type="region of interest" description="Disordered" evidence="3">
    <location>
        <begin position="242"/>
        <end position="278"/>
    </location>
</feature>
<dbReference type="PANTHER" id="PTHR30035:SF3">
    <property type="entry name" value="INTERMEMBRANE PHOSPHOLIPID TRANSPORT SYSTEM LIPOPROTEIN MLAA"/>
    <property type="match status" value="1"/>
</dbReference>
<reference evidence="4" key="1">
    <citation type="submission" date="2022-09" db="EMBL/GenBank/DDBJ databases">
        <title>Tahibacter sp. nov., isolated from a fresh water.</title>
        <authorList>
            <person name="Baek J.H."/>
            <person name="Lee J.K."/>
            <person name="Kim J.M."/>
            <person name="Jeon C.O."/>
        </authorList>
    </citation>
    <scope>NUCLEOTIDE SEQUENCE</scope>
    <source>
        <strain evidence="4">W38</strain>
    </source>
</reference>
<dbReference type="PANTHER" id="PTHR30035">
    <property type="entry name" value="LIPOPROTEIN VACJ-RELATED"/>
    <property type="match status" value="1"/>
</dbReference>
<dbReference type="PRINTS" id="PR01805">
    <property type="entry name" value="VACJLIPOPROT"/>
</dbReference>
<evidence type="ECO:0000313" key="5">
    <source>
        <dbReference type="Proteomes" id="UP001064632"/>
    </source>
</evidence>
<accession>A0ABY6BL56</accession>
<keyword evidence="4" id="KW-0449">Lipoprotein</keyword>
<keyword evidence="2" id="KW-0732">Signal</keyword>
<sequence>MVVLAGCTIARPRTDDPWEKWNRKAYAFNDFADRTVIRRVAVGYRKVTTPNMRRVVTNFFTNVRTPVTMANNLLQGEPRAFVRSTGRFLINTTIGLVGFFDPASQMGIKLQEQDFGTTLAKWGVPDGPYLVVPLLGSTTARDVFRFPVDRLADPLAMYARHQSGLRYHAEYMPTWLFLVSLRSRGIDAESLLEGVYDPYVFFRDAYRQQRIYQIYDGNPPVDVIEQLQGVDGDFDPEELLEEQRQFQQNGGGQSATHESTSSVDTTTSDDAATPRTGG</sequence>
<dbReference type="EMBL" id="CP104694">
    <property type="protein sequence ID" value="UXI70758.1"/>
    <property type="molecule type" value="Genomic_DNA"/>
</dbReference>
<evidence type="ECO:0000256" key="3">
    <source>
        <dbReference type="SAM" id="MobiDB-lite"/>
    </source>
</evidence>
<dbReference type="InterPro" id="IPR007428">
    <property type="entry name" value="MlaA"/>
</dbReference>
<feature type="compositionally biased region" description="Low complexity" evidence="3">
    <location>
        <begin position="259"/>
        <end position="270"/>
    </location>
</feature>
<organism evidence="4 5">
    <name type="scientific">Tahibacter amnicola</name>
    <dbReference type="NCBI Taxonomy" id="2976241"/>
    <lineage>
        <taxon>Bacteria</taxon>
        <taxon>Pseudomonadati</taxon>
        <taxon>Pseudomonadota</taxon>
        <taxon>Gammaproteobacteria</taxon>
        <taxon>Lysobacterales</taxon>
        <taxon>Rhodanobacteraceae</taxon>
        <taxon>Tahibacter</taxon>
    </lineage>
</organism>
<dbReference type="Proteomes" id="UP001064632">
    <property type="component" value="Chromosome"/>
</dbReference>
<comment type="similarity">
    <text evidence="1">Belongs to the MlaA family.</text>
</comment>
<gene>
    <name evidence="4" type="ORF">N4264_24695</name>
</gene>